<evidence type="ECO:0000256" key="1">
    <source>
        <dbReference type="ARBA" id="ARBA00022729"/>
    </source>
</evidence>
<dbReference type="OrthoDB" id="5372565at2"/>
<protein>
    <submittedName>
        <fullName evidence="4">Zinc metallopeptidase, M23 family</fullName>
    </submittedName>
</protein>
<dbReference type="Proteomes" id="UP000201169">
    <property type="component" value="Chromosome"/>
</dbReference>
<evidence type="ECO:0000313" key="5">
    <source>
        <dbReference type="Proteomes" id="UP000201169"/>
    </source>
</evidence>
<dbReference type="SUPFAM" id="SSF51261">
    <property type="entry name" value="Duplicated hybrid motif"/>
    <property type="match status" value="1"/>
</dbReference>
<dbReference type="RefSeq" id="WP_094325711.1">
    <property type="nucleotide sequence ID" value="NZ_CP022347.1"/>
</dbReference>
<dbReference type="CDD" id="cd12797">
    <property type="entry name" value="M23_peptidase"/>
    <property type="match status" value="1"/>
</dbReference>
<proteinExistence type="predicted"/>
<reference evidence="4 5" key="1">
    <citation type="submission" date="2017-07" db="EMBL/GenBank/DDBJ databases">
        <title>Analysis of two Campylobacter avium genomes and identification of a novel hippuricase gene.</title>
        <authorList>
            <person name="Miller W.G."/>
            <person name="Chapman M.H."/>
            <person name="Yee E."/>
            <person name="Revez J."/>
            <person name="Bono J.L."/>
            <person name="Rossi M."/>
        </authorList>
    </citation>
    <scope>NUCLEOTIDE SEQUENCE [LARGE SCALE GENOMIC DNA]</scope>
    <source>
        <strain evidence="4 5">LMG 24591</strain>
    </source>
</reference>
<dbReference type="InterPro" id="IPR011055">
    <property type="entry name" value="Dup_hybrid_motif"/>
</dbReference>
<accession>A0A222MXP6</accession>
<dbReference type="EMBL" id="CP022347">
    <property type="protein sequence ID" value="ASQ30914.1"/>
    <property type="molecule type" value="Genomic_DNA"/>
</dbReference>
<keyword evidence="1" id="KW-0732">Signal</keyword>
<feature type="coiled-coil region" evidence="2">
    <location>
        <begin position="17"/>
        <end position="107"/>
    </location>
</feature>
<keyword evidence="2" id="KW-0175">Coiled coil</keyword>
<evidence type="ECO:0000313" key="4">
    <source>
        <dbReference type="EMBL" id="ASQ30914.1"/>
    </source>
</evidence>
<name>A0A222MXP6_9BACT</name>
<keyword evidence="5" id="KW-1185">Reference proteome</keyword>
<evidence type="ECO:0000256" key="2">
    <source>
        <dbReference type="SAM" id="Coils"/>
    </source>
</evidence>
<sequence length="380" mass="43534">MRIFFLVFLFVFALCANDELNKDLKENERIQKQLNKKLEELAQDIVKGEQNLKQIASQIQSLSTKSTELKATVDKQSKELDTLNSQNQSLLKDKNEMENKLISLIAKDFSLDLAIPSGYLESEESLIIFEVLNNLDLVLKDEFYKLSKDYEQISKLISQKQGQIDKINANLNNYKEQLSSLESLKQRQINEIKEQKSNRVIYNKRLSDLQKRQEELRKTLEDLQITSKPPAKANQNVRQLGSSYQGSKVKKYSGRKTIAPLDSFTVKQKFGNFIDPIYNIKLFNENVILKSNTKNATVKSVLAGKIVFAKETNLLQKVVIVEHSNSLHTIYAHLDKISPTIKTGKNVKKGEVLGRVKDDLSFEVTQEKFHINPLELISLN</sequence>
<dbReference type="InterPro" id="IPR016047">
    <property type="entry name" value="M23ase_b-sheet_dom"/>
</dbReference>
<dbReference type="KEGG" id="cavi:CAV_1289"/>
<dbReference type="Pfam" id="PF01551">
    <property type="entry name" value="Peptidase_M23"/>
    <property type="match status" value="1"/>
</dbReference>
<dbReference type="InterPro" id="IPR050570">
    <property type="entry name" value="Cell_wall_metabolism_enzyme"/>
</dbReference>
<gene>
    <name evidence="4" type="ORF">CAV_1289</name>
</gene>
<dbReference type="AlphaFoldDB" id="A0A222MXP6"/>
<dbReference type="PANTHER" id="PTHR21666:SF289">
    <property type="entry name" value="L-ALA--D-GLU ENDOPEPTIDASE"/>
    <property type="match status" value="1"/>
</dbReference>
<dbReference type="Gene3D" id="2.70.70.10">
    <property type="entry name" value="Glucose Permease (Domain IIA)"/>
    <property type="match status" value="1"/>
</dbReference>
<feature type="domain" description="M23ase beta-sheet core" evidence="3">
    <location>
        <begin position="293"/>
        <end position="360"/>
    </location>
</feature>
<organism evidence="4 5">
    <name type="scientific">Campylobacter avium LMG 24591</name>
    <dbReference type="NCBI Taxonomy" id="522484"/>
    <lineage>
        <taxon>Bacteria</taxon>
        <taxon>Pseudomonadati</taxon>
        <taxon>Campylobacterota</taxon>
        <taxon>Epsilonproteobacteria</taxon>
        <taxon>Campylobacterales</taxon>
        <taxon>Campylobacteraceae</taxon>
        <taxon>Campylobacter</taxon>
    </lineage>
</organism>
<dbReference type="GO" id="GO:0004222">
    <property type="term" value="F:metalloendopeptidase activity"/>
    <property type="evidence" value="ECO:0007669"/>
    <property type="project" value="TreeGrafter"/>
</dbReference>
<feature type="coiled-coil region" evidence="2">
    <location>
        <begin position="157"/>
        <end position="226"/>
    </location>
</feature>
<evidence type="ECO:0000259" key="3">
    <source>
        <dbReference type="Pfam" id="PF01551"/>
    </source>
</evidence>
<dbReference type="PANTHER" id="PTHR21666">
    <property type="entry name" value="PEPTIDASE-RELATED"/>
    <property type="match status" value="1"/>
</dbReference>